<dbReference type="PROSITE" id="PS50002">
    <property type="entry name" value="SH3"/>
    <property type="match status" value="1"/>
</dbReference>
<feature type="domain" description="SH3" evidence="3">
    <location>
        <begin position="15"/>
        <end position="84"/>
    </location>
</feature>
<protein>
    <recommendedName>
        <fullName evidence="3">SH3 domain-containing protein</fullName>
    </recommendedName>
</protein>
<dbReference type="HOGENOM" id="CLU_641225_0_0_1"/>
<accession>A0A0C3PZF0</accession>
<dbReference type="AlphaFoldDB" id="A0A0C3PZF0"/>
<name>A0A0C3PZF0_9AGAM</name>
<dbReference type="OrthoDB" id="19092at2759"/>
<dbReference type="InterPro" id="IPR036028">
    <property type="entry name" value="SH3-like_dom_sf"/>
</dbReference>
<dbReference type="SMART" id="SM00326">
    <property type="entry name" value="SH3"/>
    <property type="match status" value="2"/>
</dbReference>
<keyword evidence="5" id="KW-1185">Reference proteome</keyword>
<dbReference type="InterPro" id="IPR001452">
    <property type="entry name" value="SH3_domain"/>
</dbReference>
<reference evidence="4 5" key="1">
    <citation type="submission" date="2014-04" db="EMBL/GenBank/DDBJ databases">
        <authorList>
            <consortium name="DOE Joint Genome Institute"/>
            <person name="Kuo A."/>
            <person name="Girlanda M."/>
            <person name="Perotto S."/>
            <person name="Kohler A."/>
            <person name="Nagy L.G."/>
            <person name="Floudas D."/>
            <person name="Copeland A."/>
            <person name="Barry K.W."/>
            <person name="Cichocki N."/>
            <person name="Veneault-Fourrey C."/>
            <person name="LaButti K."/>
            <person name="Lindquist E.A."/>
            <person name="Lipzen A."/>
            <person name="Lundell T."/>
            <person name="Morin E."/>
            <person name="Murat C."/>
            <person name="Sun H."/>
            <person name="Tunlid A."/>
            <person name="Henrissat B."/>
            <person name="Grigoriev I.V."/>
            <person name="Hibbett D.S."/>
            <person name="Martin F."/>
            <person name="Nordberg H.P."/>
            <person name="Cantor M.N."/>
            <person name="Hua S.X."/>
        </authorList>
    </citation>
    <scope>NUCLEOTIDE SEQUENCE [LARGE SCALE GENOMIC DNA]</scope>
    <source>
        <strain evidence="4 5">MUT 4182</strain>
    </source>
</reference>
<evidence type="ECO:0000256" key="2">
    <source>
        <dbReference type="PROSITE-ProRule" id="PRU00192"/>
    </source>
</evidence>
<evidence type="ECO:0000313" key="4">
    <source>
        <dbReference type="EMBL" id="KIO20865.1"/>
    </source>
</evidence>
<dbReference type="EMBL" id="KN823158">
    <property type="protein sequence ID" value="KIO20865.1"/>
    <property type="molecule type" value="Genomic_DNA"/>
</dbReference>
<evidence type="ECO:0000313" key="5">
    <source>
        <dbReference type="Proteomes" id="UP000054248"/>
    </source>
</evidence>
<organism evidence="4 5">
    <name type="scientific">Tulasnella calospora MUT 4182</name>
    <dbReference type="NCBI Taxonomy" id="1051891"/>
    <lineage>
        <taxon>Eukaryota</taxon>
        <taxon>Fungi</taxon>
        <taxon>Dikarya</taxon>
        <taxon>Basidiomycota</taxon>
        <taxon>Agaricomycotina</taxon>
        <taxon>Agaricomycetes</taxon>
        <taxon>Cantharellales</taxon>
        <taxon>Tulasnellaceae</taxon>
        <taxon>Tulasnella</taxon>
    </lineage>
</organism>
<dbReference type="SUPFAM" id="SSF50044">
    <property type="entry name" value="SH3-domain"/>
    <property type="match status" value="1"/>
</dbReference>
<proteinExistence type="predicted"/>
<evidence type="ECO:0000259" key="3">
    <source>
        <dbReference type="PROSITE" id="PS50002"/>
    </source>
</evidence>
<keyword evidence="1 2" id="KW-0728">SH3 domain</keyword>
<dbReference type="Proteomes" id="UP000054248">
    <property type="component" value="Unassembled WGS sequence"/>
</dbReference>
<evidence type="ECO:0000256" key="1">
    <source>
        <dbReference type="ARBA" id="ARBA00022443"/>
    </source>
</evidence>
<gene>
    <name evidence="4" type="ORF">M407DRAFT_10702</name>
</gene>
<dbReference type="Gene3D" id="2.30.30.40">
    <property type="entry name" value="SH3 Domains"/>
    <property type="match status" value="1"/>
</dbReference>
<sequence>MNRINTSQTGRTPLIPLDILEVQSDFEARTANELTIKEGNILFILSDGVTDGWVLARCVSHIHEDPSKEPSGLVPRSCLRKIPPEWRGRALYEYTAGNENCVRTMGLGQKMDIYARLGECLLVKLDGFDGEAGRTGYVPKLYVEIFDDNDDYCYLCESSSCVPRSVVKGASPSPALLPTFVITDHEKPKLKQVQRLGNGKDPSSKGSFVECLNAVRKVPCKNQTISFQCDAPHRVLNLNIYLIHEVVAMSASEALVEPSTAYWASNSKSLAALTPSDILCSKWDFHAFNESQLTVKQGEIQLPLSYNPGEWAAGHYSIRRSASVLSEPSNLYIKEKMTIYLWRGEWWLVKLDEVRADGGQVGFIHTRYIKVFEEKGKLMLIAEHLISAKNAHIYAKLTSLTRALMAGTICLISGYHRRARRIATDVER</sequence>
<dbReference type="Pfam" id="PF00018">
    <property type="entry name" value="SH3_1"/>
    <property type="match status" value="1"/>
</dbReference>
<dbReference type="STRING" id="1051891.A0A0C3PZF0"/>
<reference evidence="5" key="2">
    <citation type="submission" date="2015-01" db="EMBL/GenBank/DDBJ databases">
        <title>Evolutionary Origins and Diversification of the Mycorrhizal Mutualists.</title>
        <authorList>
            <consortium name="DOE Joint Genome Institute"/>
            <consortium name="Mycorrhizal Genomics Consortium"/>
            <person name="Kohler A."/>
            <person name="Kuo A."/>
            <person name="Nagy L.G."/>
            <person name="Floudas D."/>
            <person name="Copeland A."/>
            <person name="Barry K.W."/>
            <person name="Cichocki N."/>
            <person name="Veneault-Fourrey C."/>
            <person name="LaButti K."/>
            <person name="Lindquist E.A."/>
            <person name="Lipzen A."/>
            <person name="Lundell T."/>
            <person name="Morin E."/>
            <person name="Murat C."/>
            <person name="Riley R."/>
            <person name="Ohm R."/>
            <person name="Sun H."/>
            <person name="Tunlid A."/>
            <person name="Henrissat B."/>
            <person name="Grigoriev I.V."/>
            <person name="Hibbett D.S."/>
            <person name="Martin F."/>
        </authorList>
    </citation>
    <scope>NUCLEOTIDE SEQUENCE [LARGE SCALE GENOMIC DNA]</scope>
    <source>
        <strain evidence="5">MUT 4182</strain>
    </source>
</reference>